<proteinExistence type="predicted"/>
<keyword evidence="1" id="KW-1133">Transmembrane helix</keyword>
<comment type="caution">
    <text evidence="2">The sequence shown here is derived from an EMBL/GenBank/DDBJ whole genome shotgun (WGS) entry which is preliminary data.</text>
</comment>
<keyword evidence="1" id="KW-0812">Transmembrane</keyword>
<keyword evidence="1" id="KW-0472">Membrane</keyword>
<evidence type="ECO:0008006" key="4">
    <source>
        <dbReference type="Google" id="ProtNLM"/>
    </source>
</evidence>
<reference evidence="2 3" key="1">
    <citation type="submission" date="2015-03" db="EMBL/GenBank/DDBJ databases">
        <title>Draft genome of Stenotrophomonas maltophila isolated from urine specimen.</title>
        <authorList>
            <person name="Murugan N."/>
            <person name="Malathi J."/>
            <person name="Umashankar V."/>
            <person name="Madhavan H."/>
        </authorList>
    </citation>
    <scope>NUCLEOTIDE SEQUENCE [LARGE SCALE GENOMIC DNA]</scope>
    <source>
        <strain evidence="2 3">JMNMN1</strain>
    </source>
</reference>
<evidence type="ECO:0000313" key="3">
    <source>
        <dbReference type="Proteomes" id="UP000243478"/>
    </source>
</evidence>
<dbReference type="EMBL" id="JZRZ01000009">
    <property type="protein sequence ID" value="KKD57544.1"/>
    <property type="molecule type" value="Genomic_DNA"/>
</dbReference>
<feature type="transmembrane region" description="Helical" evidence="1">
    <location>
        <begin position="47"/>
        <end position="64"/>
    </location>
</feature>
<name>A0A0F5ZPF3_STEMA</name>
<dbReference type="PATRIC" id="fig|40324.63.peg.1795"/>
<dbReference type="Proteomes" id="UP000243478">
    <property type="component" value="Unassembled WGS sequence"/>
</dbReference>
<organism evidence="2 3">
    <name type="scientific">Stenotrophomonas maltophilia</name>
    <name type="common">Pseudomonas maltophilia</name>
    <name type="synonym">Xanthomonas maltophilia</name>
    <dbReference type="NCBI Taxonomy" id="40324"/>
    <lineage>
        <taxon>Bacteria</taxon>
        <taxon>Pseudomonadati</taxon>
        <taxon>Pseudomonadota</taxon>
        <taxon>Gammaproteobacteria</taxon>
        <taxon>Lysobacterales</taxon>
        <taxon>Lysobacteraceae</taxon>
        <taxon>Stenotrophomonas</taxon>
        <taxon>Stenotrophomonas maltophilia group</taxon>
    </lineage>
</organism>
<gene>
    <name evidence="2" type="ORF">VM57_04775</name>
</gene>
<evidence type="ECO:0000313" key="2">
    <source>
        <dbReference type="EMBL" id="KKD57544.1"/>
    </source>
</evidence>
<dbReference type="AlphaFoldDB" id="A0A0F5ZPF3"/>
<sequence length="129" mass="13946">MSTRPSRAWLGNALVLLLLALIGWALLRLHLGEAWWQGAPPARQSQIAVLSTVLYALACAALWWRGRPRDDAASGDTAPILLVWSSQTASPRDWPNAVPRPCAVPACPCACADCTRSTPCCWPAASAWR</sequence>
<evidence type="ECO:0000256" key="1">
    <source>
        <dbReference type="SAM" id="Phobius"/>
    </source>
</evidence>
<accession>A0A0F5ZPF3</accession>
<feature type="transmembrane region" description="Helical" evidence="1">
    <location>
        <begin position="9"/>
        <end position="27"/>
    </location>
</feature>
<protein>
    <recommendedName>
        <fullName evidence="4">Transmembrane protein</fullName>
    </recommendedName>
</protein>